<comment type="caution">
    <text evidence="2">The sequence shown here is derived from an EMBL/GenBank/DDBJ whole genome shotgun (WGS) entry which is preliminary data.</text>
</comment>
<keyword evidence="3" id="KW-1185">Reference proteome</keyword>
<evidence type="ECO:0000313" key="2">
    <source>
        <dbReference type="EMBL" id="MDR6216149.1"/>
    </source>
</evidence>
<organism evidence="2 3">
    <name type="scientific">Paracidovorax wautersii</name>
    <dbReference type="NCBI Taxonomy" id="1177982"/>
    <lineage>
        <taxon>Bacteria</taxon>
        <taxon>Pseudomonadati</taxon>
        <taxon>Pseudomonadota</taxon>
        <taxon>Betaproteobacteria</taxon>
        <taxon>Burkholderiales</taxon>
        <taxon>Comamonadaceae</taxon>
        <taxon>Paracidovorax</taxon>
    </lineage>
</organism>
<gene>
    <name evidence="2" type="ORF">QE399_003838</name>
</gene>
<dbReference type="RefSeq" id="WP_309831340.1">
    <property type="nucleotide sequence ID" value="NZ_JAVIZX010000001.1"/>
</dbReference>
<reference evidence="2 3" key="1">
    <citation type="submission" date="2023-08" db="EMBL/GenBank/DDBJ databases">
        <title>Functional and genomic diversity of the sorghum phyllosphere microbiome.</title>
        <authorList>
            <person name="Shade A."/>
        </authorList>
    </citation>
    <scope>NUCLEOTIDE SEQUENCE [LARGE SCALE GENOMIC DNA]</scope>
    <source>
        <strain evidence="2 3">SORGH_AS_0335</strain>
    </source>
</reference>
<name>A0ABU1IG00_9BURK</name>
<evidence type="ECO:0000259" key="1">
    <source>
        <dbReference type="Pfam" id="PF24240"/>
    </source>
</evidence>
<accession>A0ABU1IG00</accession>
<sequence>MALTHKQERGPDPLGHYDYGYDLGLLLGKTLVKVEGDVYSELLHMLGEDGTAYVLGNAQTRDDGYEWGLVQIEDIAGDLNDLVGSPITQAEEVSDLSKRGICGWTFYRLSTAKGQVVIRFCDNDYDTFYARWVDFMIFPPEAPGSSPAPSTPGNL</sequence>
<dbReference type="EMBL" id="JAVIZX010000001">
    <property type="protein sequence ID" value="MDR6216149.1"/>
    <property type="molecule type" value="Genomic_DNA"/>
</dbReference>
<feature type="domain" description="DUF7448" evidence="1">
    <location>
        <begin position="25"/>
        <end position="134"/>
    </location>
</feature>
<dbReference type="InterPro" id="IPR055871">
    <property type="entry name" value="DUF7448"/>
</dbReference>
<evidence type="ECO:0000313" key="3">
    <source>
        <dbReference type="Proteomes" id="UP001267710"/>
    </source>
</evidence>
<dbReference type="Pfam" id="PF24240">
    <property type="entry name" value="DUF7448"/>
    <property type="match status" value="1"/>
</dbReference>
<proteinExistence type="predicted"/>
<dbReference type="Proteomes" id="UP001267710">
    <property type="component" value="Unassembled WGS sequence"/>
</dbReference>
<protein>
    <recommendedName>
        <fullName evidence="1">DUF7448 domain-containing protein</fullName>
    </recommendedName>
</protein>